<dbReference type="RefSeq" id="WP_249868466.1">
    <property type="nucleotide sequence ID" value="NZ_JAMGBC010000001.1"/>
</dbReference>
<accession>A0ABT0RH29</accession>
<sequence>MGRRVKDFIEISDYTSLDSLINTLVAIRDSLPDEAEPELKLRGDDIFGRRLTISYLRELTAEEAECDARYTGGVVEPDPNIDELRKKLDKIPYEEDQPKRIRRVA</sequence>
<reference evidence="1" key="1">
    <citation type="submission" date="2022-05" db="EMBL/GenBank/DDBJ databases">
        <authorList>
            <person name="Jo J.-H."/>
            <person name="Im W.-T."/>
        </authorList>
    </citation>
    <scope>NUCLEOTIDE SEQUENCE</scope>
    <source>
        <strain evidence="1">RG327</strain>
    </source>
</reference>
<organism evidence="1 2">
    <name type="scientific">Sphingomonas anseongensis</name>
    <dbReference type="NCBI Taxonomy" id="2908207"/>
    <lineage>
        <taxon>Bacteria</taxon>
        <taxon>Pseudomonadati</taxon>
        <taxon>Pseudomonadota</taxon>
        <taxon>Alphaproteobacteria</taxon>
        <taxon>Sphingomonadales</taxon>
        <taxon>Sphingomonadaceae</taxon>
        <taxon>Sphingomonas</taxon>
    </lineage>
</organism>
<evidence type="ECO:0000313" key="1">
    <source>
        <dbReference type="EMBL" id="MCL6679578.1"/>
    </source>
</evidence>
<dbReference type="EMBL" id="JAMGBC010000001">
    <property type="protein sequence ID" value="MCL6679578.1"/>
    <property type="molecule type" value="Genomic_DNA"/>
</dbReference>
<evidence type="ECO:0000313" key="2">
    <source>
        <dbReference type="Proteomes" id="UP001165343"/>
    </source>
</evidence>
<name>A0ABT0RH29_9SPHN</name>
<gene>
    <name evidence="1" type="ORF">LZ519_09670</name>
</gene>
<protein>
    <submittedName>
        <fullName evidence="1">Uncharacterized protein</fullName>
    </submittedName>
</protein>
<proteinExistence type="predicted"/>
<keyword evidence="2" id="KW-1185">Reference proteome</keyword>
<comment type="caution">
    <text evidence="1">The sequence shown here is derived from an EMBL/GenBank/DDBJ whole genome shotgun (WGS) entry which is preliminary data.</text>
</comment>
<dbReference type="Proteomes" id="UP001165343">
    <property type="component" value="Unassembled WGS sequence"/>
</dbReference>